<keyword evidence="3" id="KW-0808">Transferase</keyword>
<name>A0A2M8KUB8_9BACT</name>
<sequence length="241" mass="27136">MTISGNKNYRNCAVIIPTYNERDTIVKTLRDVLMQLPGCHIWVIDDNSPDDTSGSVSSFASREVTLIQRTSKNGRGSAVLHGIREVYKQSSYTRIIEMDADYSHNPRELSALVTACRDNTIAVGSRYIAGSRIEGWPLLRKILSACANILIQLVLHLPLHDATNGFRCYSRAAVATLLSRRMISSGFVMLSESAYMLYNKGYRFIEIPSRFVNRKMGSSNATPREFFDALVTLLQIRRTYV</sequence>
<dbReference type="AlphaFoldDB" id="A0A2M8KUB8"/>
<dbReference type="PANTHER" id="PTHR43398">
    <property type="entry name" value="DOLICHOL-PHOSPHATE MANNOSYLTRANSFERASE SUBUNIT 1"/>
    <property type="match status" value="1"/>
</dbReference>
<proteinExistence type="inferred from homology"/>
<evidence type="ECO:0000256" key="2">
    <source>
        <dbReference type="ARBA" id="ARBA00022676"/>
    </source>
</evidence>
<dbReference type="InterPro" id="IPR029044">
    <property type="entry name" value="Nucleotide-diphossugar_trans"/>
</dbReference>
<dbReference type="Pfam" id="PF00535">
    <property type="entry name" value="Glycos_transf_2"/>
    <property type="match status" value="1"/>
</dbReference>
<dbReference type="Gene3D" id="3.90.550.10">
    <property type="entry name" value="Spore Coat Polysaccharide Biosynthesis Protein SpsA, Chain A"/>
    <property type="match status" value="1"/>
</dbReference>
<dbReference type="GO" id="GO:0009247">
    <property type="term" value="P:glycolipid biosynthetic process"/>
    <property type="evidence" value="ECO:0007669"/>
    <property type="project" value="TreeGrafter"/>
</dbReference>
<reference evidence="6" key="1">
    <citation type="submission" date="2017-09" db="EMBL/GenBank/DDBJ databases">
        <title>Depth-based differentiation of microbial function through sediment-hosted aquifers and enrichment of novel symbionts in the deep terrestrial subsurface.</title>
        <authorList>
            <person name="Probst A.J."/>
            <person name="Ladd B."/>
            <person name="Jarett J.K."/>
            <person name="Geller-Mcgrath D.E."/>
            <person name="Sieber C.M.K."/>
            <person name="Emerson J.B."/>
            <person name="Anantharaman K."/>
            <person name="Thomas B.C."/>
            <person name="Malmstrom R."/>
            <person name="Stieglmeier M."/>
            <person name="Klingl A."/>
            <person name="Woyke T."/>
            <person name="Ryan C.M."/>
            <person name="Banfield J.F."/>
        </authorList>
    </citation>
    <scope>NUCLEOTIDE SEQUENCE [LARGE SCALE GENOMIC DNA]</scope>
</reference>
<dbReference type="SUPFAM" id="SSF53448">
    <property type="entry name" value="Nucleotide-diphospho-sugar transferases"/>
    <property type="match status" value="1"/>
</dbReference>
<accession>A0A2M8KUB8</accession>
<evidence type="ECO:0000256" key="1">
    <source>
        <dbReference type="ARBA" id="ARBA00006739"/>
    </source>
</evidence>
<dbReference type="GO" id="GO:0016020">
    <property type="term" value="C:membrane"/>
    <property type="evidence" value="ECO:0007669"/>
    <property type="project" value="GOC"/>
</dbReference>
<protein>
    <recommendedName>
        <fullName evidence="4">Glycosyltransferase 2-like domain-containing protein</fullName>
    </recommendedName>
</protein>
<evidence type="ECO:0000256" key="3">
    <source>
        <dbReference type="ARBA" id="ARBA00022679"/>
    </source>
</evidence>
<evidence type="ECO:0000313" key="5">
    <source>
        <dbReference type="EMBL" id="PJE63522.1"/>
    </source>
</evidence>
<comment type="caution">
    <text evidence="5">The sequence shown here is derived from an EMBL/GenBank/DDBJ whole genome shotgun (WGS) entry which is preliminary data.</text>
</comment>
<dbReference type="GO" id="GO:0004582">
    <property type="term" value="F:dolichyl-phosphate beta-D-mannosyltransferase activity"/>
    <property type="evidence" value="ECO:0007669"/>
    <property type="project" value="InterPro"/>
</dbReference>
<evidence type="ECO:0000313" key="6">
    <source>
        <dbReference type="Proteomes" id="UP000231569"/>
    </source>
</evidence>
<keyword evidence="2" id="KW-0328">Glycosyltransferase</keyword>
<evidence type="ECO:0000259" key="4">
    <source>
        <dbReference type="Pfam" id="PF00535"/>
    </source>
</evidence>
<gene>
    <name evidence="5" type="ORF">COU89_02840</name>
</gene>
<dbReference type="InterPro" id="IPR001173">
    <property type="entry name" value="Glyco_trans_2-like"/>
</dbReference>
<feature type="domain" description="Glycosyltransferase 2-like" evidence="4">
    <location>
        <begin position="14"/>
        <end position="176"/>
    </location>
</feature>
<dbReference type="InterPro" id="IPR039528">
    <property type="entry name" value="DPM1-like"/>
</dbReference>
<dbReference type="EMBL" id="PFEE01000061">
    <property type="protein sequence ID" value="PJE63522.1"/>
    <property type="molecule type" value="Genomic_DNA"/>
</dbReference>
<organism evidence="5 6">
    <name type="scientific">Candidatus Roizmanbacteria bacterium CG10_big_fil_rev_8_21_14_0_10_45_7</name>
    <dbReference type="NCBI Taxonomy" id="1974854"/>
    <lineage>
        <taxon>Bacteria</taxon>
        <taxon>Candidatus Roizmaniibacteriota</taxon>
    </lineage>
</organism>
<dbReference type="Proteomes" id="UP000231569">
    <property type="component" value="Unassembled WGS sequence"/>
</dbReference>
<comment type="similarity">
    <text evidence="1">Belongs to the glycosyltransferase 2 family.</text>
</comment>
<dbReference type="PANTHER" id="PTHR43398:SF1">
    <property type="entry name" value="DOLICHOL-PHOSPHATE MANNOSYLTRANSFERASE SUBUNIT 1"/>
    <property type="match status" value="1"/>
</dbReference>